<dbReference type="Gene3D" id="3.40.50.11550">
    <property type="match status" value="2"/>
</dbReference>
<evidence type="ECO:0000313" key="3">
    <source>
        <dbReference type="Proteomes" id="UP000183653"/>
    </source>
</evidence>
<dbReference type="CDD" id="cd14729">
    <property type="entry name" value="RtxA-like"/>
    <property type="match status" value="2"/>
</dbReference>
<sequence length="2074" mass="230667">MSTSNLPPASPTHQELHTHLLEIAPSLRSQTRRPVVLPPELLALEKLNTTLSIANEQFLNQARKLFEALEEADLTQEAGKTLLATLKADLNNQLQTLDETSTVDGQGRKSYLISTVGAHALEQQAKLDVRDYLLSPAEQLMVENCARGPSFRPGMYALNFSYRDNTVTFAGAFVLTRKSSPGVDSLTSGEDLGQVVLFTPSRGLETFDSLAQLDQRLKATLALPAGHKEFCRHLPAHYQALDVVDIWPLQLQRIEGEPLFEHTYNAIIDKRRQDIALALSLVENPLHDAMLLKSALENAVKAALPDLSLRLAFRRQRLLERSLYNGLPDWYRSAASTDQETLSRCIQHYNQARTTFIELLGPAASPQALANFQLVEYLDEELEIHTLDPRHLQITTRRNVTHVGIYEQTRNLVDLSYTGLHTGDELPGSDFLTQTTLTYAGAALQGEHADLDAQSLLDLLREPGLQSRLEFAARLKERGAEPEFKRAARDLFDQRLILLAFTARLRGDLSQADHTLFEALRAGTNPRLCARTVLLHGAQLKDLWLLREEDPAGQTRRLLLCTPDSPRERQFLAFSTERECQAHIIAWADDKTRFKGLTMSDYLLEQCPLRFRPKMGTFLAGLSLRPDAGEHAEVTFGPLCSHTVCLDAMVVHSHSTAQDDYEYSTPLWYRQASATDRARLTSLAEDAQGALRTYNAAPDSEANFVAFNTYLHDKAKLSLNTLLGRSQNDIDPDTVYVSAPWPLLGGKPQPLSYTRLYRDGYTDNVGFIDAKFSTSATFSGPEGVDLSRLTPQNVSRSVSGVWIGQRYTDEVRAKLQSASSPGYAKRRDATLAITQLQMKYAALDCCLRGHITRADLTWLERAIDSLGDTAVTTRNAYWVHRLTIDGDWVMGTYLFSHADNPVLLYTPNAPDGIDFREAKLFNYWLKKVDGVSDYLNGRVAIQSRTRIGSFLKTARGGLPETIDRTTPSPARYDPTIPATTLIDLRSDLYDMVLQRKIDDVTATTVNRTDMIMGILWTCVELVTAIATIPFPALSLGLGSLLAFKDAMLAINAYQQGDTVAALQHYIGYLANLGGAVLFDLRPALTGTLNALPIRPATKVARQATLLNEVDPGLAAAMKPVLFDGSQYWVRDTPDALGRYLLFRHDPLSGHMQSTARLVNQDTEGRWIRSGVAGGMFRRRSYQVLQEEIEQPLARYEMTPEQGPNFRAALDPERARSLASSPDDPIRESTQDWLRLEFRELGTSYANKVKQLTEDADAFFTSPPARPPRAPLPVLAADSSPSTVLATLFPLKQGLIIGAANASVASKQLLIENMPALVSKGLKRLYIENLPADVFRNKLRIINRQEKGDLKYALQRIRAHLARVDTSLGWQPDAPFTYSKLMQVAHEHNVAIEGVDASSSYFMEHVLELSSQERFIPRNANIRNFYSHKALAAKAPDEGWIALVDHNRIGTADEVPGLAALQDVVALRVEDVAAGQAVGVLPDTSSAALSRGDYRLTMVTASQTLPRASTSGVVPLPPPPSHYTKFDLPASFRATLDDMVRTPSTLDTSSHFIQSGPYREAFVAFKATRERLDTAAKAAFANYTPPVRPSFTGLAAAASEEAFIKQAYKLKRGLIIGEAHADQSSKRLLINHMKLLKQQGVRTLYLEHLLTDLHQLDLETFQTTLFMPHNLNRYLARQTLKHMGRDYSGTDSYTYVIKAANKAGIRVRALDCTASYHVRGMRDINARTTLFNYFANEVINADQAARGAHKWVALMGESHAHMYQGVPGVAQLQDAVSLRVRDVAPSSARPPHPGTWEFVEGGAGSPGTRPLRSDFYLDVGIAGKPAPQATPQPDRAWLRNVDDFLIEQPSATEANVLHRADSGAIMSTPIQIDDRGQLFVGRWPQLNDKRFLTLEQLQSGLKEHLYFSNASAATLPVAQLRRTGEFLIERPSANRANLLHRSATGEILTCPIHKDNVEQFYIEQFPALADRRFLLMEDLIEAITTERNMSAVPIRTSPRSRLRERGDFLIERSSGVQMNLLHRARTGDIVSTPIRMGEQGQLFIDRWDELKAKPFSNVGILIFALKRVKGMSPAF</sequence>
<gene>
    <name evidence="2" type="ORF">SAMN04490197_5025</name>
</gene>
<proteinExistence type="predicted"/>
<dbReference type="RefSeq" id="WP_057724747.1">
    <property type="nucleotide sequence ID" value="NZ_JYLM01000007.1"/>
</dbReference>
<dbReference type="InterPro" id="IPR046673">
    <property type="entry name" value="ToxA_N"/>
</dbReference>
<organism evidence="2 3">
    <name type="scientific">Pseudomonas orientalis</name>
    <dbReference type="NCBI Taxonomy" id="76758"/>
    <lineage>
        <taxon>Bacteria</taxon>
        <taxon>Pseudomonadati</taxon>
        <taxon>Pseudomonadota</taxon>
        <taxon>Gammaproteobacteria</taxon>
        <taxon>Pseudomonadales</taxon>
        <taxon>Pseudomonadaceae</taxon>
        <taxon>Pseudomonas</taxon>
    </lineage>
</organism>
<dbReference type="Proteomes" id="UP000183653">
    <property type="component" value="Chromosome I"/>
</dbReference>
<name>A0A8B3Y3Q9_9PSED</name>
<evidence type="ECO:0000259" key="1">
    <source>
        <dbReference type="Pfam" id="PF20178"/>
    </source>
</evidence>
<dbReference type="SUPFAM" id="SSF159501">
    <property type="entry name" value="EreA/ChaN-like"/>
    <property type="match status" value="2"/>
</dbReference>
<feature type="domain" description="Dermonecrotic toxin N-terminal" evidence="1">
    <location>
        <begin position="779"/>
        <end position="918"/>
    </location>
</feature>
<accession>A0A8B3Y3Q9</accession>
<feature type="domain" description="Dermonecrotic toxin N-terminal" evidence="1">
    <location>
        <begin position="365"/>
        <end position="592"/>
    </location>
</feature>
<dbReference type="EMBL" id="LT629782">
    <property type="protein sequence ID" value="SDU33412.1"/>
    <property type="molecule type" value="Genomic_DNA"/>
</dbReference>
<keyword evidence="3" id="KW-1185">Reference proteome</keyword>
<evidence type="ECO:0000313" key="2">
    <source>
        <dbReference type="EMBL" id="SDU33412.1"/>
    </source>
</evidence>
<dbReference type="Pfam" id="PF20178">
    <property type="entry name" value="ToxA_N"/>
    <property type="match status" value="2"/>
</dbReference>
<protein>
    <submittedName>
        <fullName evidence="2">C-terminal region of Pasteurella multocida toxin residues 569-1285</fullName>
    </submittedName>
</protein>
<reference evidence="2 3" key="1">
    <citation type="submission" date="2016-10" db="EMBL/GenBank/DDBJ databases">
        <authorList>
            <person name="Varghese N."/>
            <person name="Submissions S."/>
        </authorList>
    </citation>
    <scope>NUCLEOTIDE SEQUENCE [LARGE SCALE GENOMIC DNA]</scope>
    <source>
        <strain evidence="2 3">BS2775</strain>
    </source>
</reference>